<protein>
    <submittedName>
        <fullName evidence="6">TetR/AcrR family transcriptional regulator</fullName>
    </submittedName>
</protein>
<dbReference type="Pfam" id="PF00440">
    <property type="entry name" value="TetR_N"/>
    <property type="match status" value="1"/>
</dbReference>
<dbReference type="InterPro" id="IPR001647">
    <property type="entry name" value="HTH_TetR"/>
</dbReference>
<dbReference type="PROSITE" id="PS50977">
    <property type="entry name" value="HTH_TETR_2"/>
    <property type="match status" value="1"/>
</dbReference>
<evidence type="ECO:0000313" key="7">
    <source>
        <dbReference type="Proteomes" id="UP001344658"/>
    </source>
</evidence>
<dbReference type="InterPro" id="IPR023772">
    <property type="entry name" value="DNA-bd_HTH_TetR-type_CS"/>
</dbReference>
<dbReference type="Proteomes" id="UP001344658">
    <property type="component" value="Unassembled WGS sequence"/>
</dbReference>
<sequence>MPSLDVPPGRKRDASRDDDLCRAALELLAEVGFGRLTIDAVAARAGAGKATVYRRWPGKAELVVDALSRMKAAPDRVDTGSLRGDLVEFAGHLDSGDDPFQTSVTAGLVSSLVHDADLRAAFAERFIAPRKRILRTMFERAVARGEIPSRPDFGPLADVLPALAIHRMITTGLAPDSAFALTLIDQVVLPLAHHSVPARDTSTPTSGRTGFPS</sequence>
<dbReference type="Pfam" id="PF16859">
    <property type="entry name" value="TetR_C_11"/>
    <property type="match status" value="1"/>
</dbReference>
<keyword evidence="7" id="KW-1185">Reference proteome</keyword>
<organism evidence="6 7">
    <name type="scientific">Actinacidiphila polyblastidii</name>
    <dbReference type="NCBI Taxonomy" id="3110430"/>
    <lineage>
        <taxon>Bacteria</taxon>
        <taxon>Bacillati</taxon>
        <taxon>Actinomycetota</taxon>
        <taxon>Actinomycetes</taxon>
        <taxon>Kitasatosporales</taxon>
        <taxon>Streptomycetaceae</taxon>
        <taxon>Actinacidiphila</taxon>
    </lineage>
</organism>
<evidence type="ECO:0000313" key="6">
    <source>
        <dbReference type="EMBL" id="MEE4544860.1"/>
    </source>
</evidence>
<evidence type="ECO:0000256" key="2">
    <source>
        <dbReference type="ARBA" id="ARBA00023125"/>
    </source>
</evidence>
<evidence type="ECO:0000256" key="1">
    <source>
        <dbReference type="ARBA" id="ARBA00023015"/>
    </source>
</evidence>
<dbReference type="EMBL" id="JAZEWV010000022">
    <property type="protein sequence ID" value="MEE4544860.1"/>
    <property type="molecule type" value="Genomic_DNA"/>
</dbReference>
<dbReference type="Gene3D" id="1.10.357.10">
    <property type="entry name" value="Tetracycline Repressor, domain 2"/>
    <property type="match status" value="1"/>
</dbReference>
<keyword evidence="1" id="KW-0805">Transcription regulation</keyword>
<evidence type="ECO:0000256" key="4">
    <source>
        <dbReference type="PROSITE-ProRule" id="PRU00335"/>
    </source>
</evidence>
<proteinExistence type="predicted"/>
<keyword evidence="2 4" id="KW-0238">DNA-binding</keyword>
<dbReference type="PANTHER" id="PTHR30055:SF148">
    <property type="entry name" value="TETR-FAMILY TRANSCRIPTIONAL REGULATOR"/>
    <property type="match status" value="1"/>
</dbReference>
<dbReference type="InterPro" id="IPR011075">
    <property type="entry name" value="TetR_C"/>
</dbReference>
<dbReference type="PANTHER" id="PTHR30055">
    <property type="entry name" value="HTH-TYPE TRANSCRIPTIONAL REGULATOR RUTR"/>
    <property type="match status" value="1"/>
</dbReference>
<dbReference type="Gene3D" id="1.10.10.60">
    <property type="entry name" value="Homeodomain-like"/>
    <property type="match status" value="1"/>
</dbReference>
<dbReference type="SUPFAM" id="SSF48498">
    <property type="entry name" value="Tetracyclin repressor-like, C-terminal domain"/>
    <property type="match status" value="1"/>
</dbReference>
<dbReference type="InterPro" id="IPR009057">
    <property type="entry name" value="Homeodomain-like_sf"/>
</dbReference>
<dbReference type="InterPro" id="IPR036271">
    <property type="entry name" value="Tet_transcr_reg_TetR-rel_C_sf"/>
</dbReference>
<keyword evidence="3" id="KW-0804">Transcription</keyword>
<name>A0ABU7PGB4_9ACTN</name>
<evidence type="ECO:0000256" key="3">
    <source>
        <dbReference type="ARBA" id="ARBA00023163"/>
    </source>
</evidence>
<dbReference type="SUPFAM" id="SSF46689">
    <property type="entry name" value="Homeodomain-like"/>
    <property type="match status" value="1"/>
</dbReference>
<comment type="caution">
    <text evidence="6">The sequence shown here is derived from an EMBL/GenBank/DDBJ whole genome shotgun (WGS) entry which is preliminary data.</text>
</comment>
<dbReference type="PRINTS" id="PR00455">
    <property type="entry name" value="HTHTETR"/>
</dbReference>
<reference evidence="6 7" key="1">
    <citation type="submission" date="2023-12" db="EMBL/GenBank/DDBJ databases">
        <title>Streptomyces sp. V4-01.</title>
        <authorList>
            <person name="Somphong A."/>
            <person name="Phongsopitanun W."/>
        </authorList>
    </citation>
    <scope>NUCLEOTIDE SEQUENCE [LARGE SCALE GENOMIC DNA]</scope>
    <source>
        <strain evidence="6 7">V4-01</strain>
    </source>
</reference>
<feature type="DNA-binding region" description="H-T-H motif" evidence="4">
    <location>
        <begin position="37"/>
        <end position="56"/>
    </location>
</feature>
<feature type="domain" description="HTH tetR-type" evidence="5">
    <location>
        <begin position="14"/>
        <end position="74"/>
    </location>
</feature>
<dbReference type="PROSITE" id="PS01081">
    <property type="entry name" value="HTH_TETR_1"/>
    <property type="match status" value="1"/>
</dbReference>
<dbReference type="InterPro" id="IPR050109">
    <property type="entry name" value="HTH-type_TetR-like_transc_reg"/>
</dbReference>
<dbReference type="RefSeq" id="WP_330798032.1">
    <property type="nucleotide sequence ID" value="NZ_JAZEWV010000022.1"/>
</dbReference>
<gene>
    <name evidence="6" type="ORF">V2S66_23200</name>
</gene>
<evidence type="ECO:0000259" key="5">
    <source>
        <dbReference type="PROSITE" id="PS50977"/>
    </source>
</evidence>
<accession>A0ABU7PGB4</accession>